<dbReference type="InterPro" id="IPR050330">
    <property type="entry name" value="Bact_OuterMem_StrucFunc"/>
</dbReference>
<proteinExistence type="predicted"/>
<evidence type="ECO:0000256" key="4">
    <source>
        <dbReference type="SAM" id="MobiDB-lite"/>
    </source>
</evidence>
<reference evidence="6" key="1">
    <citation type="submission" date="2020-12" db="EMBL/GenBank/DDBJ databases">
        <title>Genomic characterization of non-nitrogen-fixing Frankia strains.</title>
        <authorList>
            <person name="Carlos-Shanley C."/>
            <person name="Guerra T."/>
            <person name="Hahn D."/>
        </authorList>
    </citation>
    <scope>NUCLEOTIDE SEQUENCE</scope>
    <source>
        <strain evidence="6">CN6</strain>
    </source>
</reference>
<accession>A0A937RCF0</accession>
<evidence type="ECO:0000256" key="2">
    <source>
        <dbReference type="ARBA" id="ARBA00023136"/>
    </source>
</evidence>
<evidence type="ECO:0000259" key="5">
    <source>
        <dbReference type="PROSITE" id="PS51123"/>
    </source>
</evidence>
<evidence type="ECO:0000313" key="6">
    <source>
        <dbReference type="EMBL" id="MBL7626425.1"/>
    </source>
</evidence>
<dbReference type="Pfam" id="PF00691">
    <property type="entry name" value="OmpA"/>
    <property type="match status" value="1"/>
</dbReference>
<dbReference type="InterPro" id="IPR036737">
    <property type="entry name" value="OmpA-like_sf"/>
</dbReference>
<dbReference type="SUPFAM" id="SSF103088">
    <property type="entry name" value="OmpA-like"/>
    <property type="match status" value="1"/>
</dbReference>
<dbReference type="PANTHER" id="PTHR30329">
    <property type="entry name" value="STATOR ELEMENT OF FLAGELLAR MOTOR COMPLEX"/>
    <property type="match status" value="1"/>
</dbReference>
<name>A0A937RCF0_9ACTN</name>
<sequence>MTSQAGMTTHQPEDKRSSELHLRASITYGKRRAHGAPFSVSPDLAHVSAVLVTDTMDNTIKLINSTFPGGILQVRGHTDATGSASGNQALSERRAAAARQYLLDHAVDATEVTAVGLGSSRPIAEEANPDGSPDPEGQSFNRRVEIVLRLPAS</sequence>
<evidence type="ECO:0000313" key="7">
    <source>
        <dbReference type="Proteomes" id="UP000604475"/>
    </source>
</evidence>
<dbReference type="GO" id="GO:0009279">
    <property type="term" value="C:cell outer membrane"/>
    <property type="evidence" value="ECO:0007669"/>
    <property type="project" value="UniProtKB-SubCell"/>
</dbReference>
<keyword evidence="2 3" id="KW-0472">Membrane</keyword>
<gene>
    <name evidence="6" type="ORF">I7412_04400</name>
</gene>
<organism evidence="6 7">
    <name type="scientific">Frankia nepalensis</name>
    <dbReference type="NCBI Taxonomy" id="1836974"/>
    <lineage>
        <taxon>Bacteria</taxon>
        <taxon>Bacillati</taxon>
        <taxon>Actinomycetota</taxon>
        <taxon>Actinomycetes</taxon>
        <taxon>Frankiales</taxon>
        <taxon>Frankiaceae</taxon>
        <taxon>Frankia</taxon>
    </lineage>
</organism>
<dbReference type="PANTHER" id="PTHR30329:SF20">
    <property type="entry name" value="EXPORTED PROTEIN"/>
    <property type="match status" value="1"/>
</dbReference>
<dbReference type="CDD" id="cd07185">
    <property type="entry name" value="OmpA_C-like"/>
    <property type="match status" value="1"/>
</dbReference>
<dbReference type="Proteomes" id="UP000604475">
    <property type="component" value="Unassembled WGS sequence"/>
</dbReference>
<keyword evidence="7" id="KW-1185">Reference proteome</keyword>
<dbReference type="AlphaFoldDB" id="A0A937RCF0"/>
<dbReference type="PROSITE" id="PS51123">
    <property type="entry name" value="OMPA_2"/>
    <property type="match status" value="1"/>
</dbReference>
<comment type="caution">
    <text evidence="6">The sequence shown here is derived from an EMBL/GenBank/DDBJ whole genome shotgun (WGS) entry which is preliminary data.</text>
</comment>
<dbReference type="InterPro" id="IPR006664">
    <property type="entry name" value="OMP_bac"/>
</dbReference>
<dbReference type="InterPro" id="IPR006665">
    <property type="entry name" value="OmpA-like"/>
</dbReference>
<dbReference type="EMBL" id="JAEACQ010000133">
    <property type="protein sequence ID" value="MBL7626425.1"/>
    <property type="molecule type" value="Genomic_DNA"/>
</dbReference>
<protein>
    <submittedName>
        <fullName evidence="6">OmpA family protein</fullName>
    </submittedName>
</protein>
<comment type="subcellular location">
    <subcellularLocation>
        <location evidence="1">Cell outer membrane</location>
    </subcellularLocation>
</comment>
<feature type="region of interest" description="Disordered" evidence="4">
    <location>
        <begin position="117"/>
        <end position="143"/>
    </location>
</feature>
<feature type="domain" description="OmpA-like" evidence="5">
    <location>
        <begin position="28"/>
        <end position="152"/>
    </location>
</feature>
<dbReference type="Gene3D" id="3.30.1330.60">
    <property type="entry name" value="OmpA-like domain"/>
    <property type="match status" value="1"/>
</dbReference>
<evidence type="ECO:0000256" key="1">
    <source>
        <dbReference type="ARBA" id="ARBA00004442"/>
    </source>
</evidence>
<dbReference type="PRINTS" id="PR01021">
    <property type="entry name" value="OMPADOMAIN"/>
</dbReference>
<evidence type="ECO:0000256" key="3">
    <source>
        <dbReference type="PROSITE-ProRule" id="PRU00473"/>
    </source>
</evidence>